<keyword evidence="1" id="KW-1133">Transmembrane helix</keyword>
<keyword evidence="3" id="KW-1185">Reference proteome</keyword>
<proteinExistence type="predicted"/>
<feature type="transmembrane region" description="Helical" evidence="1">
    <location>
        <begin position="86"/>
        <end position="107"/>
    </location>
</feature>
<accession>A0A812IYU2</accession>
<feature type="transmembrane region" description="Helical" evidence="1">
    <location>
        <begin position="119"/>
        <end position="139"/>
    </location>
</feature>
<keyword evidence="1" id="KW-0472">Membrane</keyword>
<comment type="caution">
    <text evidence="2">The sequence shown here is derived from an EMBL/GenBank/DDBJ whole genome shotgun (WGS) entry which is preliminary data.</text>
</comment>
<dbReference type="Proteomes" id="UP000604046">
    <property type="component" value="Unassembled WGS sequence"/>
</dbReference>
<feature type="transmembrane region" description="Helical" evidence="1">
    <location>
        <begin position="159"/>
        <end position="184"/>
    </location>
</feature>
<dbReference type="AlphaFoldDB" id="A0A812IYU2"/>
<name>A0A812IYU2_9DINO</name>
<sequence>MFDSESVGFVYKTDLIAAAADLWLIILVGLLPCVQLGVEKSVKLSALGFEWPPGICHCLFAVVLFLTGNEVWSSHANLPARWPLRAAGGSMFMASACNLAWFTLESGAWGVELVPHDSCLLLALIHAGALPLTIASLSIMCGETPLSSPTVWLTTLSGMVFMVAAMLQSLACFAVAVACALGAINDMSRLILLEQRIVWRAPREVGLTRPVFQAVRILQPMWIASFALEVMMLAKPTVSLDALASWVAILTVATSRVAVSSSANIKAVRAYMSADDMSDRAV</sequence>
<keyword evidence="1" id="KW-0812">Transmembrane</keyword>
<gene>
    <name evidence="2" type="ORF">SNAT2548_LOCUS5090</name>
</gene>
<evidence type="ECO:0000256" key="1">
    <source>
        <dbReference type="SAM" id="Phobius"/>
    </source>
</evidence>
<dbReference type="EMBL" id="CAJNDS010000320">
    <property type="protein sequence ID" value="CAE7191888.1"/>
    <property type="molecule type" value="Genomic_DNA"/>
</dbReference>
<feature type="transmembrane region" description="Helical" evidence="1">
    <location>
        <begin position="15"/>
        <end position="34"/>
    </location>
</feature>
<feature type="transmembrane region" description="Helical" evidence="1">
    <location>
        <begin position="46"/>
        <end position="66"/>
    </location>
</feature>
<protein>
    <recommendedName>
        <fullName evidence="4">Transmembrane protein</fullName>
    </recommendedName>
</protein>
<evidence type="ECO:0000313" key="3">
    <source>
        <dbReference type="Proteomes" id="UP000604046"/>
    </source>
</evidence>
<evidence type="ECO:0000313" key="2">
    <source>
        <dbReference type="EMBL" id="CAE7191888.1"/>
    </source>
</evidence>
<evidence type="ECO:0008006" key="4">
    <source>
        <dbReference type="Google" id="ProtNLM"/>
    </source>
</evidence>
<reference evidence="2" key="1">
    <citation type="submission" date="2021-02" db="EMBL/GenBank/DDBJ databases">
        <authorList>
            <person name="Dougan E. K."/>
            <person name="Rhodes N."/>
            <person name="Thang M."/>
            <person name="Chan C."/>
        </authorList>
    </citation>
    <scope>NUCLEOTIDE SEQUENCE</scope>
</reference>
<organism evidence="2 3">
    <name type="scientific">Symbiodinium natans</name>
    <dbReference type="NCBI Taxonomy" id="878477"/>
    <lineage>
        <taxon>Eukaryota</taxon>
        <taxon>Sar</taxon>
        <taxon>Alveolata</taxon>
        <taxon>Dinophyceae</taxon>
        <taxon>Suessiales</taxon>
        <taxon>Symbiodiniaceae</taxon>
        <taxon>Symbiodinium</taxon>
    </lineage>
</organism>